<reference evidence="3 4" key="1">
    <citation type="submission" date="2016-06" db="EMBL/GenBank/DDBJ databases">
        <authorList>
            <person name="Kjaerup R.B."/>
            <person name="Dalgaard T.S."/>
            <person name="Juul-Madsen H.R."/>
        </authorList>
    </citation>
    <scope>NUCLEOTIDE SEQUENCE [LARGE SCALE GENOMIC DNA]</scope>
    <source>
        <strain evidence="3 4">DSM 43821</strain>
    </source>
</reference>
<dbReference type="InterPro" id="IPR036265">
    <property type="entry name" value="HIT-like_sf"/>
</dbReference>
<name>A0A1C4UQA7_9ACTN</name>
<evidence type="ECO:0000313" key="3">
    <source>
        <dbReference type="EMBL" id="SCE73845.1"/>
    </source>
</evidence>
<gene>
    <name evidence="3" type="ORF">GA0074696_0549</name>
</gene>
<dbReference type="PROSITE" id="PS51084">
    <property type="entry name" value="HIT_2"/>
    <property type="match status" value="1"/>
</dbReference>
<sequence length="153" mass="17302">MIDWRLDRIGSALRGENPTVLARLPGGFAVIGDVQWLPGYCVLLADNPAVQRLTDLPRAKRLAYLESMDRLGEAVERACAEADPAFRRVNLEILGNTDPYLHAHVWPRYEWEPPEIVGKPVWLYPASKWRDPASALSEQHDELRAAITRYLTG</sequence>
<dbReference type="RefSeq" id="WP_197700807.1">
    <property type="nucleotide sequence ID" value="NZ_LT607410.1"/>
</dbReference>
<dbReference type="GO" id="GO:0016787">
    <property type="term" value="F:hydrolase activity"/>
    <property type="evidence" value="ECO:0007669"/>
    <property type="project" value="UniProtKB-KW"/>
</dbReference>
<accession>A0A1C4UQA7</accession>
<evidence type="ECO:0000313" key="4">
    <source>
        <dbReference type="Proteomes" id="UP000198228"/>
    </source>
</evidence>
<dbReference type="InterPro" id="IPR011146">
    <property type="entry name" value="HIT-like"/>
</dbReference>
<dbReference type="EMBL" id="LT607410">
    <property type="protein sequence ID" value="SCE73845.1"/>
    <property type="molecule type" value="Genomic_DNA"/>
</dbReference>
<comment type="caution">
    <text evidence="1">Lacks conserved residue(s) required for the propagation of feature annotation.</text>
</comment>
<protein>
    <submittedName>
        <fullName evidence="3">Diadenosine tetraphosphate (Ap4A) hydrolase</fullName>
    </submittedName>
</protein>
<feature type="domain" description="HIT" evidence="2">
    <location>
        <begin position="8"/>
        <end position="116"/>
    </location>
</feature>
<dbReference type="Gene3D" id="3.30.428.10">
    <property type="entry name" value="HIT-like"/>
    <property type="match status" value="1"/>
</dbReference>
<organism evidence="3 4">
    <name type="scientific">Micromonospora purpureochromogenes</name>
    <dbReference type="NCBI Taxonomy" id="47872"/>
    <lineage>
        <taxon>Bacteria</taxon>
        <taxon>Bacillati</taxon>
        <taxon>Actinomycetota</taxon>
        <taxon>Actinomycetes</taxon>
        <taxon>Micromonosporales</taxon>
        <taxon>Micromonosporaceae</taxon>
        <taxon>Micromonospora</taxon>
    </lineage>
</organism>
<evidence type="ECO:0000259" key="2">
    <source>
        <dbReference type="PROSITE" id="PS51084"/>
    </source>
</evidence>
<dbReference type="Proteomes" id="UP000198228">
    <property type="component" value="Chromosome I"/>
</dbReference>
<keyword evidence="3" id="KW-0378">Hydrolase</keyword>
<dbReference type="SUPFAM" id="SSF54197">
    <property type="entry name" value="HIT-like"/>
    <property type="match status" value="1"/>
</dbReference>
<evidence type="ECO:0000256" key="1">
    <source>
        <dbReference type="PROSITE-ProRule" id="PRU00464"/>
    </source>
</evidence>
<proteinExistence type="predicted"/>
<dbReference type="AlphaFoldDB" id="A0A1C4UQA7"/>